<feature type="transmembrane region" description="Helical" evidence="2">
    <location>
        <begin position="129"/>
        <end position="153"/>
    </location>
</feature>
<reference evidence="3" key="1">
    <citation type="submission" date="2024-01" db="EMBL/GenBank/DDBJ databases">
        <title>Genome sequence of Mycoplasma ciconiae type strain DSM 25251.</title>
        <authorList>
            <person name="Spergser J."/>
        </authorList>
    </citation>
    <scope>NUCLEOTIDE SEQUENCE [LARGE SCALE GENOMIC DNA]</scope>
    <source>
        <strain evidence="3">DSM 25251</strain>
    </source>
</reference>
<name>A0ABU7MLN8_9BACT</name>
<feature type="transmembrane region" description="Helical" evidence="2">
    <location>
        <begin position="94"/>
        <end position="117"/>
    </location>
</feature>
<dbReference type="Proteomes" id="UP001344817">
    <property type="component" value="Unassembled WGS sequence"/>
</dbReference>
<evidence type="ECO:0000313" key="4">
    <source>
        <dbReference type="Proteomes" id="UP001344817"/>
    </source>
</evidence>
<dbReference type="EMBL" id="JAZDWZ010000006">
    <property type="protein sequence ID" value="MEE3928424.1"/>
    <property type="molecule type" value="Genomic_DNA"/>
</dbReference>
<evidence type="ECO:0000313" key="3">
    <source>
        <dbReference type="EMBL" id="MEE3928424.1"/>
    </source>
</evidence>
<evidence type="ECO:0000256" key="2">
    <source>
        <dbReference type="SAM" id="Phobius"/>
    </source>
</evidence>
<evidence type="ECO:0000256" key="1">
    <source>
        <dbReference type="SAM" id="Coils"/>
    </source>
</evidence>
<dbReference type="RefSeq" id="WP_330500836.1">
    <property type="nucleotide sequence ID" value="NZ_JAZDWZ010000006.1"/>
</dbReference>
<feature type="coiled-coil region" evidence="1">
    <location>
        <begin position="218"/>
        <end position="247"/>
    </location>
</feature>
<keyword evidence="1" id="KW-0175">Coiled coil</keyword>
<proteinExistence type="predicted"/>
<sequence>MEKKPLLSRKKYLNFDSPKDLYENGKRTFNLWFMLYVAILVITAILLIVGIFVFVYVDSQNVYEFILKTYNETFNTNNPNLSAPTKNGVITSYIIWPSVFFFFTILSLVYFVISMFAGKAKQNYGELNIVGNIVLFVVFLNLATPFLTAAIYGSTKISYVYQWINLATGIFTIVAWFFVGREVKFIKRAFMFIRMREEMKNNIQFNIPDFENFVTKVKEEVQNEKVRENAEAEAQKEKSTSDSVKDEYIKKLKDLPIEKLKKAAEDLNIFGYEDMDVEELAERIYYYSKKKNSSSQKDENSSEDKQ</sequence>
<accession>A0ABU7MLN8</accession>
<comment type="caution">
    <text evidence="3">The sequence shown here is derived from an EMBL/GenBank/DDBJ whole genome shotgun (WGS) entry which is preliminary data.</text>
</comment>
<keyword evidence="2" id="KW-0472">Membrane</keyword>
<keyword evidence="4" id="KW-1185">Reference proteome</keyword>
<protein>
    <submittedName>
        <fullName evidence="3">Uncharacterized protein</fullName>
    </submittedName>
</protein>
<keyword evidence="2" id="KW-0812">Transmembrane</keyword>
<feature type="transmembrane region" description="Helical" evidence="2">
    <location>
        <begin position="31"/>
        <end position="57"/>
    </location>
</feature>
<gene>
    <name evidence="3" type="ORF">V2E24_02430</name>
</gene>
<feature type="transmembrane region" description="Helical" evidence="2">
    <location>
        <begin position="159"/>
        <end position="179"/>
    </location>
</feature>
<organism evidence="3 4">
    <name type="scientific">Mycoplasmopsis ciconiae</name>
    <dbReference type="NCBI Taxonomy" id="561067"/>
    <lineage>
        <taxon>Bacteria</taxon>
        <taxon>Bacillati</taxon>
        <taxon>Mycoplasmatota</taxon>
        <taxon>Mycoplasmoidales</taxon>
        <taxon>Metamycoplasmataceae</taxon>
        <taxon>Mycoplasmopsis</taxon>
    </lineage>
</organism>
<keyword evidence="2" id="KW-1133">Transmembrane helix</keyword>